<dbReference type="AlphaFoldDB" id="A0A1S4H5I2"/>
<reference evidence="1 2" key="1">
    <citation type="journal article" date="2002" name="Science">
        <title>The genome sequence of the malaria mosquito Anopheles gambiae.</title>
        <authorList>
            <person name="Holt R.A."/>
            <person name="Subramanian G.M."/>
            <person name="Halpern A."/>
            <person name="Sutton G.G."/>
            <person name="Charlab R."/>
            <person name="Nusskern D.R."/>
            <person name="Wincker P."/>
            <person name="Clark A.G."/>
            <person name="Ribeiro J.M."/>
            <person name="Wides R."/>
            <person name="Salzberg S.L."/>
            <person name="Loftus B."/>
            <person name="Yandell M."/>
            <person name="Majoros W.H."/>
            <person name="Rusch D.B."/>
            <person name="Lai Z."/>
            <person name="Kraft C.L."/>
            <person name="Abril J.F."/>
            <person name="Anthouard V."/>
            <person name="Arensburger P."/>
            <person name="Atkinson P.W."/>
            <person name="Baden H."/>
            <person name="de Berardinis V."/>
            <person name="Baldwin D."/>
            <person name="Benes V."/>
            <person name="Biedler J."/>
            <person name="Blass C."/>
            <person name="Bolanos R."/>
            <person name="Boscus D."/>
            <person name="Barnstead M."/>
            <person name="Cai S."/>
            <person name="Center A."/>
            <person name="Chaturverdi K."/>
            <person name="Christophides G.K."/>
            <person name="Chrystal M.A."/>
            <person name="Clamp M."/>
            <person name="Cravchik A."/>
            <person name="Curwen V."/>
            <person name="Dana A."/>
            <person name="Delcher A."/>
            <person name="Dew I."/>
            <person name="Evans C.A."/>
            <person name="Flanigan M."/>
            <person name="Grundschober-Freimoser A."/>
            <person name="Friedli L."/>
            <person name="Gu Z."/>
            <person name="Guan P."/>
            <person name="Guigo R."/>
            <person name="Hillenmeyer M.E."/>
            <person name="Hladun S.L."/>
            <person name="Hogan J.R."/>
            <person name="Hong Y.S."/>
            <person name="Hoover J."/>
            <person name="Jaillon O."/>
            <person name="Ke Z."/>
            <person name="Kodira C."/>
            <person name="Kokoza E."/>
            <person name="Koutsos A."/>
            <person name="Letunic I."/>
            <person name="Levitsky A."/>
            <person name="Liang Y."/>
            <person name="Lin J.J."/>
            <person name="Lobo N.F."/>
            <person name="Lopez J.R."/>
            <person name="Malek J.A."/>
            <person name="McIntosh T.C."/>
            <person name="Meister S."/>
            <person name="Miller J."/>
            <person name="Mobarry C."/>
            <person name="Mongin E."/>
            <person name="Murphy S.D."/>
            <person name="O'Brochta D.A."/>
            <person name="Pfannkoch C."/>
            <person name="Qi R."/>
            <person name="Regier M.A."/>
            <person name="Remington K."/>
            <person name="Shao H."/>
            <person name="Sharakhova M.V."/>
            <person name="Sitter C.D."/>
            <person name="Shetty J."/>
            <person name="Smith T.J."/>
            <person name="Strong R."/>
            <person name="Sun J."/>
            <person name="Thomasova D."/>
            <person name="Ton L.Q."/>
            <person name="Topalis P."/>
            <person name="Tu Z."/>
            <person name="Unger M.F."/>
            <person name="Walenz B."/>
            <person name="Wang A."/>
            <person name="Wang J."/>
            <person name="Wang M."/>
            <person name="Wang X."/>
            <person name="Woodford K.J."/>
            <person name="Wortman J.R."/>
            <person name="Wu M."/>
            <person name="Yao A."/>
            <person name="Zdobnov E.M."/>
            <person name="Zhang H."/>
            <person name="Zhao Q."/>
            <person name="Zhao S."/>
            <person name="Zhu S.C."/>
            <person name="Zhimulev I."/>
            <person name="Coluzzi M."/>
            <person name="della Torre A."/>
            <person name="Roth C.W."/>
            <person name="Louis C."/>
            <person name="Kalush F."/>
            <person name="Mural R.J."/>
            <person name="Myers E.W."/>
            <person name="Adams M.D."/>
            <person name="Smith H.O."/>
            <person name="Broder S."/>
            <person name="Gardner M.J."/>
            <person name="Fraser C.M."/>
            <person name="Birney E."/>
            <person name="Bork P."/>
            <person name="Brey P.T."/>
            <person name="Venter J.C."/>
            <person name="Weissenbach J."/>
            <person name="Kafatos F.C."/>
            <person name="Collins F.H."/>
            <person name="Hoffman S.L."/>
        </authorList>
    </citation>
    <scope>NUCLEOTIDE SEQUENCE [LARGE SCALE GENOMIC DNA]</scope>
    <source>
        <strain evidence="1 2">PEST</strain>
    </source>
</reference>
<reference evidence="1" key="3">
    <citation type="submission" date="2020-05" db="UniProtKB">
        <authorList>
            <consortium name="EnsemblMetazoa"/>
        </authorList>
    </citation>
    <scope>IDENTIFICATION</scope>
    <source>
        <strain evidence="1">PEST</strain>
    </source>
</reference>
<proteinExistence type="predicted"/>
<dbReference type="Pfam" id="PF06477">
    <property type="entry name" value="DUF1091"/>
    <property type="match status" value="1"/>
</dbReference>
<name>A0A1S4H5I2_ANOGA</name>
<evidence type="ECO:0000313" key="1">
    <source>
        <dbReference type="EnsemblMetazoa" id="AGAP011008-PA"/>
    </source>
</evidence>
<evidence type="ECO:0000313" key="2">
    <source>
        <dbReference type="Proteomes" id="UP000007062"/>
    </source>
</evidence>
<dbReference type="InterPro" id="IPR010512">
    <property type="entry name" value="DUF1091"/>
</dbReference>
<sequence length="194" mass="22605">MNEHCWVRILMVVLLNITLSNGFVTIVPIISKMDCKFNARIINLTCTLNKPNTFINQTVSMEMEIMREVKDVKLAAAYYVVSESGDSSRLVQRTVDLCSYVRHPNRDRLVKVIFDRLKEKGNYFVTKCPIPRNEKFYIRNLRLTSVQIPAFIPESSFIFENIYQIGALFEPAVEVRYYGKLVRVMNKDLQKPRT</sequence>
<reference evidence="1 2" key="2">
    <citation type="journal article" date="2004" name="Trends Parasitol.">
        <title>The Anopheles gambiae genome: an update.</title>
        <authorList>
            <person name="Mongin E."/>
            <person name="Louis C."/>
            <person name="Holt R.A."/>
            <person name="Birney E."/>
            <person name="Collins F.H."/>
        </authorList>
    </citation>
    <scope>NUCLEOTIDE SEQUENCE [LARGE SCALE GENOMIC DNA]</scope>
    <source>
        <strain evidence="1 2">PEST</strain>
    </source>
</reference>
<dbReference type="VEuPathDB" id="VectorBase:AGAMI1_006481"/>
<dbReference type="EMBL" id="AAAB01008823">
    <property type="status" value="NOT_ANNOTATED_CDS"/>
    <property type="molecule type" value="Genomic_DNA"/>
</dbReference>
<dbReference type="InParanoid" id="A0A1S4H5I2"/>
<protein>
    <submittedName>
        <fullName evidence="1">Uncharacterized protein</fullName>
    </submittedName>
</protein>
<dbReference type="PANTHER" id="PTHR20898">
    <property type="entry name" value="DAEDALUS ON 3-RELATED-RELATED"/>
    <property type="match status" value="1"/>
</dbReference>
<dbReference type="SMART" id="SM00697">
    <property type="entry name" value="DM8"/>
    <property type="match status" value="1"/>
</dbReference>
<dbReference type="Proteomes" id="UP000007062">
    <property type="component" value="Chromosome 3L"/>
</dbReference>
<dbReference type="PANTHER" id="PTHR20898:SF1">
    <property type="entry name" value="MD-2-RELATED LIPID-RECOGNITION DOMAIN-CONTAINING PROTEIN"/>
    <property type="match status" value="1"/>
</dbReference>
<keyword evidence="2" id="KW-1185">Reference proteome</keyword>
<dbReference type="VEuPathDB" id="VectorBase:AGAP011008"/>
<organism evidence="1 2">
    <name type="scientific">Anopheles gambiae</name>
    <name type="common">African malaria mosquito</name>
    <dbReference type="NCBI Taxonomy" id="7165"/>
    <lineage>
        <taxon>Eukaryota</taxon>
        <taxon>Metazoa</taxon>
        <taxon>Ecdysozoa</taxon>
        <taxon>Arthropoda</taxon>
        <taxon>Hexapoda</taxon>
        <taxon>Insecta</taxon>
        <taxon>Pterygota</taxon>
        <taxon>Neoptera</taxon>
        <taxon>Endopterygota</taxon>
        <taxon>Diptera</taxon>
        <taxon>Nematocera</taxon>
        <taxon>Culicoidea</taxon>
        <taxon>Culicidae</taxon>
        <taxon>Anophelinae</taxon>
        <taxon>Anopheles</taxon>
    </lineage>
</organism>
<dbReference type="EnsemblMetazoa" id="AGAP011008-RA">
    <property type="protein sequence ID" value="AGAP011008-PA"/>
    <property type="gene ID" value="AGAP011008"/>
</dbReference>
<accession>A0A1S4H5I2</accession>